<reference evidence="5 7" key="2">
    <citation type="submission" date="2016-10" db="EMBL/GenBank/DDBJ databases">
        <authorList>
            <person name="Varghese N."/>
            <person name="Submissions S."/>
        </authorList>
    </citation>
    <scope>NUCLEOTIDE SEQUENCE [LARGE SCALE GENOMIC DNA]</scope>
    <source>
        <strain evidence="1 7">WG2</strain>
        <strain evidence="3 5">WG5</strain>
    </source>
</reference>
<organism evidence="4 8">
    <name type="scientific">Halanaerobium congolense</name>
    <dbReference type="NCBI Taxonomy" id="54121"/>
    <lineage>
        <taxon>Bacteria</taxon>
        <taxon>Bacillati</taxon>
        <taxon>Bacillota</taxon>
        <taxon>Clostridia</taxon>
        <taxon>Halanaerobiales</taxon>
        <taxon>Halanaerobiaceae</taxon>
        <taxon>Halanaerobium</taxon>
    </lineage>
</organism>
<evidence type="ECO:0000313" key="1">
    <source>
        <dbReference type="EMBL" id="SDF46601.1"/>
    </source>
</evidence>
<dbReference type="Proteomes" id="UP000198612">
    <property type="component" value="Unassembled WGS sequence"/>
</dbReference>
<evidence type="ECO:0000313" key="7">
    <source>
        <dbReference type="Proteomes" id="UP000199519"/>
    </source>
</evidence>
<reference evidence="2 6" key="1">
    <citation type="submission" date="2016-10" db="EMBL/GenBank/DDBJ databases">
        <authorList>
            <person name="de Groot N.N."/>
        </authorList>
    </citation>
    <scope>NUCLEOTIDE SEQUENCE [LARGE SCALE GENOMIC DNA]</scope>
    <source>
        <strain evidence="2 6">WG7</strain>
    </source>
</reference>
<dbReference type="EMBL" id="FOHG01000013">
    <property type="protein sequence ID" value="SES94774.1"/>
    <property type="molecule type" value="Genomic_DNA"/>
</dbReference>
<dbReference type="Proteomes" id="UP000198945">
    <property type="component" value="Unassembled WGS sequence"/>
</dbReference>
<accession>A0A1M7JU90</accession>
<evidence type="ECO:0000313" key="2">
    <source>
        <dbReference type="EMBL" id="SDI33238.1"/>
    </source>
</evidence>
<keyword evidence="7" id="KW-1185">Reference proteome</keyword>
<reference evidence="4 8" key="3">
    <citation type="submission" date="2019-03" db="EMBL/GenBank/DDBJ databases">
        <title>Deep subsurface shale carbon reservoir microbial communities from Ohio and West Virginia, USA.</title>
        <authorList>
            <person name="Wrighton K."/>
        </authorList>
    </citation>
    <scope>NUCLEOTIDE SEQUENCE [LARGE SCALE GENOMIC DNA]</scope>
    <source>
        <strain evidence="4 8">UTICA-S4D12</strain>
    </source>
</reference>
<dbReference type="EMBL" id="FNBJ01000013">
    <property type="protein sequence ID" value="SDF46601.1"/>
    <property type="molecule type" value="Genomic_DNA"/>
</dbReference>
<evidence type="ECO:0000313" key="3">
    <source>
        <dbReference type="EMBL" id="SES94774.1"/>
    </source>
</evidence>
<gene>
    <name evidence="4" type="ORF">BY453_11111</name>
    <name evidence="1" type="ORF">SAMN04488598_1137</name>
    <name evidence="3" type="ORF">SAMN04515652_1137</name>
    <name evidence="2" type="ORF">SAMN04515654_104170</name>
</gene>
<evidence type="ECO:0000313" key="8">
    <source>
        <dbReference type="Proteomes" id="UP000295758"/>
    </source>
</evidence>
<evidence type="ECO:0000313" key="6">
    <source>
        <dbReference type="Proteomes" id="UP000198945"/>
    </source>
</evidence>
<dbReference type="AlphaFoldDB" id="A0A1M7JU90"/>
<dbReference type="RefSeq" id="WP_256208162.1">
    <property type="nucleotide sequence ID" value="NZ_FNBJ01000013.1"/>
</dbReference>
<dbReference type="EMBL" id="FNEH01000004">
    <property type="protein sequence ID" value="SDI33238.1"/>
    <property type="molecule type" value="Genomic_DNA"/>
</dbReference>
<dbReference type="STRING" id="54121.SAMN04515653_103171"/>
<sequence length="41" mass="5055">MELLLTNNNLHQKYSKKAFRRAEQLKKNKIIKKWEDLIEQI</sequence>
<dbReference type="Proteomes" id="UP000295758">
    <property type="component" value="Unassembled WGS sequence"/>
</dbReference>
<dbReference type="Proteomes" id="UP000199519">
    <property type="component" value="Unassembled WGS sequence"/>
</dbReference>
<evidence type="ECO:0000313" key="4">
    <source>
        <dbReference type="EMBL" id="TDS31537.1"/>
    </source>
</evidence>
<proteinExistence type="predicted"/>
<protein>
    <submittedName>
        <fullName evidence="4">Uncharacterized protein</fullName>
    </submittedName>
</protein>
<name>A0A1M7JU90_9FIRM</name>
<evidence type="ECO:0000313" key="5">
    <source>
        <dbReference type="Proteomes" id="UP000198612"/>
    </source>
</evidence>
<dbReference type="EMBL" id="SOAA01000011">
    <property type="protein sequence ID" value="TDS31537.1"/>
    <property type="molecule type" value="Genomic_DNA"/>
</dbReference>